<evidence type="ECO:0000256" key="1">
    <source>
        <dbReference type="ARBA" id="ARBA00002121"/>
    </source>
</evidence>
<comment type="catalytic activity">
    <reaction evidence="13 15">
        <text>riboflavin + ATP = FMN + ADP + H(+)</text>
        <dbReference type="Rhea" id="RHEA:14357"/>
        <dbReference type="ChEBI" id="CHEBI:15378"/>
        <dbReference type="ChEBI" id="CHEBI:30616"/>
        <dbReference type="ChEBI" id="CHEBI:57986"/>
        <dbReference type="ChEBI" id="CHEBI:58210"/>
        <dbReference type="ChEBI" id="CHEBI:456216"/>
        <dbReference type="EC" id="2.7.1.26"/>
    </reaction>
</comment>
<evidence type="ECO:0000256" key="13">
    <source>
        <dbReference type="ARBA" id="ARBA00047880"/>
    </source>
</evidence>
<evidence type="ECO:0000256" key="7">
    <source>
        <dbReference type="ARBA" id="ARBA00022695"/>
    </source>
</evidence>
<gene>
    <name evidence="17" type="ordered locus">CTO_0098</name>
</gene>
<dbReference type="SUPFAM" id="SSF82114">
    <property type="entry name" value="Riboflavin kinase-like"/>
    <property type="match status" value="1"/>
</dbReference>
<evidence type="ECO:0000256" key="12">
    <source>
        <dbReference type="ARBA" id="ARBA00023268"/>
    </source>
</evidence>
<dbReference type="GO" id="GO:0009231">
    <property type="term" value="P:riboflavin biosynthetic process"/>
    <property type="evidence" value="ECO:0007669"/>
    <property type="project" value="InterPro"/>
</dbReference>
<proteinExistence type="inferred from homology"/>
<dbReference type="PATRIC" id="fig|580047.4.peg.103"/>
<dbReference type="GO" id="GO:0008531">
    <property type="term" value="F:riboflavin kinase activity"/>
    <property type="evidence" value="ECO:0007669"/>
    <property type="project" value="UniProtKB-UniRule"/>
</dbReference>
<evidence type="ECO:0000256" key="2">
    <source>
        <dbReference type="ARBA" id="ARBA00004726"/>
    </source>
</evidence>
<dbReference type="InterPro" id="IPR015864">
    <property type="entry name" value="FAD_synthase"/>
</dbReference>
<keyword evidence="5 15" id="KW-0288">FMN</keyword>
<dbReference type="CDD" id="cd02064">
    <property type="entry name" value="FAD_synthetase_N"/>
    <property type="match status" value="1"/>
</dbReference>
<sequence length="307" mass="34149">MYLLIYVMQMDLFYSLLPSSNPVESVTIGFFDGCHLGHQALLSFLTKFPSKSGVITFSQHPEHTLSNSPPETITSLEERVQLLAGCGIDYLAVLPFNQEIANQEAEPFIQSIYKTLRPSRIVLGYDSRLGKGGLGTAQTLRPFAASLGISLEEVPPLQIEGTIVSSRKIRQFLRKKDLCSAEKFLGRPFSYTGKVAHGRGIGASFGYATINLPLTHSLLPLGVYTCTIVIEGFSYAGVMNLGMAPTMQRHQLCLEAHILDFSEDLYDKSITVIPEQFLREEKLFSSKDELVLAIQEDIRQARLNKNR</sequence>
<evidence type="ECO:0000256" key="10">
    <source>
        <dbReference type="ARBA" id="ARBA00022827"/>
    </source>
</evidence>
<dbReference type="UniPathway" id="UPA00276">
    <property type="reaction ID" value="UER00406"/>
</dbReference>
<comment type="catalytic activity">
    <reaction evidence="14 15">
        <text>FMN + ATP + H(+) = FAD + diphosphate</text>
        <dbReference type="Rhea" id="RHEA:17237"/>
        <dbReference type="ChEBI" id="CHEBI:15378"/>
        <dbReference type="ChEBI" id="CHEBI:30616"/>
        <dbReference type="ChEBI" id="CHEBI:33019"/>
        <dbReference type="ChEBI" id="CHEBI:57692"/>
        <dbReference type="ChEBI" id="CHEBI:58210"/>
        <dbReference type="EC" id="2.7.7.2"/>
    </reaction>
</comment>
<dbReference type="InterPro" id="IPR023465">
    <property type="entry name" value="Riboflavin_kinase_dom_sf"/>
</dbReference>
<keyword evidence="10 15" id="KW-0274">FAD</keyword>
<dbReference type="InterPro" id="IPR014729">
    <property type="entry name" value="Rossmann-like_a/b/a_fold"/>
</dbReference>
<dbReference type="EC" id="2.7.1.26" evidence="15"/>
<evidence type="ECO:0000256" key="15">
    <source>
        <dbReference type="PIRNR" id="PIRNR004491"/>
    </source>
</evidence>
<keyword evidence="7 15" id="KW-0548">Nucleotidyltransferase</keyword>
<protein>
    <recommendedName>
        <fullName evidence="15">Riboflavin biosynthesis protein</fullName>
    </recommendedName>
    <domain>
        <recommendedName>
            <fullName evidence="15">Riboflavin kinase</fullName>
            <ecNumber evidence="15">2.7.1.26</ecNumber>
        </recommendedName>
        <alternativeName>
            <fullName evidence="15">Flavokinase</fullName>
        </alternativeName>
    </domain>
    <domain>
        <recommendedName>
            <fullName evidence="15">FMN adenylyltransferase</fullName>
            <ecNumber evidence="15">2.7.7.2</ecNumber>
        </recommendedName>
        <alternativeName>
            <fullName evidence="15">FAD pyrophosphorylase</fullName>
        </alternativeName>
        <alternativeName>
            <fullName evidence="15">FAD synthase</fullName>
        </alternativeName>
    </domain>
</protein>
<dbReference type="Pfam" id="PF06574">
    <property type="entry name" value="FAD_syn"/>
    <property type="match status" value="1"/>
</dbReference>
<dbReference type="Pfam" id="PF01687">
    <property type="entry name" value="Flavokinase"/>
    <property type="match status" value="1"/>
</dbReference>
<dbReference type="PANTHER" id="PTHR22749">
    <property type="entry name" value="RIBOFLAVIN KINASE/FMN ADENYLYLTRANSFERASE"/>
    <property type="match status" value="1"/>
</dbReference>
<dbReference type="PANTHER" id="PTHR22749:SF6">
    <property type="entry name" value="RIBOFLAVIN KINASE"/>
    <property type="match status" value="1"/>
</dbReference>
<dbReference type="AlphaFoldDB" id="G4NM65"/>
<dbReference type="InterPro" id="IPR002606">
    <property type="entry name" value="Riboflavin_kinase_bac"/>
</dbReference>
<reference evidence="17 18" key="1">
    <citation type="journal article" date="2011" name="J. Exp. Med.">
        <title>A live-attenuated chlamydial vaccine protects against trachoma in nonhuman primates.</title>
        <authorList>
            <person name="Kari L."/>
            <person name="Whitmire W.M."/>
            <person name="Olivares-Zavaleta N."/>
            <person name="Goheen M.M."/>
            <person name="Taylor L.D."/>
            <person name="Carlson J.H."/>
            <person name="Sturdevant G.L."/>
            <person name="Lu C."/>
            <person name="Bakios L.E."/>
            <person name="Randall L.B."/>
            <person name="Parnell M.J."/>
            <person name="Zhong G."/>
            <person name="Caldwell H.D."/>
        </authorList>
    </citation>
    <scope>NUCLEOTIDE SEQUENCE [LARGE SCALE GENOMIC DNA]</scope>
    <source>
        <strain evidence="17 18">A2497</strain>
    </source>
</reference>
<keyword evidence="8 15" id="KW-0547">Nucleotide-binding</keyword>
<dbReference type="GO" id="GO:0003919">
    <property type="term" value="F:FMN adenylyltransferase activity"/>
    <property type="evidence" value="ECO:0007669"/>
    <property type="project" value="UniProtKB-UniRule"/>
</dbReference>
<evidence type="ECO:0000256" key="14">
    <source>
        <dbReference type="ARBA" id="ARBA00049494"/>
    </source>
</evidence>
<dbReference type="GO" id="GO:0005524">
    <property type="term" value="F:ATP binding"/>
    <property type="evidence" value="ECO:0007669"/>
    <property type="project" value="UniProtKB-UniRule"/>
</dbReference>
<comment type="pathway">
    <text evidence="3 15">Cofactor biosynthesis; FMN biosynthesis; FMN from riboflavin (ATP route): step 1/1.</text>
</comment>
<name>G4NM65_CHLT4</name>
<evidence type="ECO:0000256" key="11">
    <source>
        <dbReference type="ARBA" id="ARBA00022840"/>
    </source>
</evidence>
<dbReference type="FunFam" id="3.40.50.620:FF:000021">
    <property type="entry name" value="Riboflavin biosynthesis protein"/>
    <property type="match status" value="1"/>
</dbReference>
<dbReference type="PIRSF" id="PIRSF004491">
    <property type="entry name" value="FAD_Synth"/>
    <property type="match status" value="1"/>
</dbReference>
<evidence type="ECO:0000313" key="18">
    <source>
        <dbReference type="Proteomes" id="UP000009287"/>
    </source>
</evidence>
<dbReference type="Gene3D" id="2.40.30.30">
    <property type="entry name" value="Riboflavin kinase-like"/>
    <property type="match status" value="1"/>
</dbReference>
<dbReference type="GO" id="GO:0009398">
    <property type="term" value="P:FMN biosynthetic process"/>
    <property type="evidence" value="ECO:0007669"/>
    <property type="project" value="UniProtKB-UniRule"/>
</dbReference>
<accession>G4NM65</accession>
<organism evidence="17 18">
    <name type="scientific">Chlamydia trachomatis serovar A (strain A2497)</name>
    <dbReference type="NCBI Taxonomy" id="580047"/>
    <lineage>
        <taxon>Bacteria</taxon>
        <taxon>Pseudomonadati</taxon>
        <taxon>Chlamydiota</taxon>
        <taxon>Chlamydiia</taxon>
        <taxon>Chlamydiales</taxon>
        <taxon>Chlamydiaceae</taxon>
        <taxon>Chlamydia/Chlamydophila group</taxon>
        <taxon>Chlamydia</taxon>
    </lineage>
</organism>
<dbReference type="UniPathway" id="UPA00277">
    <property type="reaction ID" value="UER00407"/>
</dbReference>
<dbReference type="InterPro" id="IPR023468">
    <property type="entry name" value="Riboflavin_kinase"/>
</dbReference>
<evidence type="ECO:0000313" key="17">
    <source>
        <dbReference type="EMBL" id="AEP34905.1"/>
    </source>
</evidence>
<comment type="similarity">
    <text evidence="15">Belongs to the ribF family.</text>
</comment>
<dbReference type="GO" id="GO:0006747">
    <property type="term" value="P:FAD biosynthetic process"/>
    <property type="evidence" value="ECO:0007669"/>
    <property type="project" value="UniProtKB-UniRule"/>
</dbReference>
<dbReference type="SUPFAM" id="SSF52374">
    <property type="entry name" value="Nucleotidylyl transferase"/>
    <property type="match status" value="1"/>
</dbReference>
<dbReference type="KEGG" id="cra:CTO_0098"/>
<dbReference type="EC" id="2.7.7.2" evidence="15"/>
<feature type="domain" description="Riboflavin kinase" evidence="16">
    <location>
        <begin position="184"/>
        <end position="306"/>
    </location>
</feature>
<dbReference type="EMBL" id="CP002401">
    <property type="protein sequence ID" value="AEP34905.1"/>
    <property type="molecule type" value="Genomic_DNA"/>
</dbReference>
<evidence type="ECO:0000259" key="16">
    <source>
        <dbReference type="SMART" id="SM00904"/>
    </source>
</evidence>
<evidence type="ECO:0000256" key="3">
    <source>
        <dbReference type="ARBA" id="ARBA00005201"/>
    </source>
</evidence>
<evidence type="ECO:0000256" key="6">
    <source>
        <dbReference type="ARBA" id="ARBA00022679"/>
    </source>
</evidence>
<dbReference type="SMART" id="SM00904">
    <property type="entry name" value="Flavokinase"/>
    <property type="match status" value="1"/>
</dbReference>
<evidence type="ECO:0000256" key="9">
    <source>
        <dbReference type="ARBA" id="ARBA00022777"/>
    </source>
</evidence>
<keyword evidence="9 15" id="KW-0418">Kinase</keyword>
<comment type="pathway">
    <text evidence="2 15">Cofactor biosynthesis; FAD biosynthesis; FAD from FMN: step 1/1.</text>
</comment>
<dbReference type="InterPro" id="IPR015865">
    <property type="entry name" value="Riboflavin_kinase_bac/euk"/>
</dbReference>
<comment type="function">
    <text evidence="1">Catalyzes the phosphorylation of riboflavin to FMN followed by the adenylation of FMN to FAD.</text>
</comment>
<dbReference type="Gene3D" id="3.40.50.620">
    <property type="entry name" value="HUPs"/>
    <property type="match status" value="1"/>
</dbReference>
<evidence type="ECO:0000256" key="8">
    <source>
        <dbReference type="ARBA" id="ARBA00022741"/>
    </source>
</evidence>
<keyword evidence="11 15" id="KW-0067">ATP-binding</keyword>
<keyword evidence="6 15" id="KW-0808">Transferase</keyword>
<keyword evidence="12" id="KW-0511">Multifunctional enzyme</keyword>
<keyword evidence="4 15" id="KW-0285">Flavoprotein</keyword>
<dbReference type="Proteomes" id="UP000009287">
    <property type="component" value="Chromosome"/>
</dbReference>
<dbReference type="NCBIfam" id="TIGR00083">
    <property type="entry name" value="ribF"/>
    <property type="match status" value="1"/>
</dbReference>
<evidence type="ECO:0000256" key="5">
    <source>
        <dbReference type="ARBA" id="ARBA00022643"/>
    </source>
</evidence>
<evidence type="ECO:0000256" key="4">
    <source>
        <dbReference type="ARBA" id="ARBA00022630"/>
    </source>
</evidence>
<dbReference type="NCBIfam" id="NF004162">
    <property type="entry name" value="PRK05627.1-5"/>
    <property type="match status" value="1"/>
</dbReference>